<dbReference type="Gene3D" id="3.90.1300.10">
    <property type="entry name" value="Amidase signature (AS) domain"/>
    <property type="match status" value="1"/>
</dbReference>
<dbReference type="InterPro" id="IPR036928">
    <property type="entry name" value="AS_sf"/>
</dbReference>
<comment type="caution">
    <text evidence="8">The sequence shown here is derived from an EMBL/GenBank/DDBJ whole genome shotgun (WGS) entry which is preliminary data.</text>
</comment>
<comment type="similarity">
    <text evidence="2">Belongs to the amidase family.</text>
</comment>
<dbReference type="PROSITE" id="PS00571">
    <property type="entry name" value="AMIDASES"/>
    <property type="match status" value="1"/>
</dbReference>
<sequence length="579" mass="62447">MASPSPVPNGKPWQEVAAAVQAHRAATLAAVEPPLPKLDDPLPRNTTSLPAKYLTPDEVSITETSPESLLCSLANGTLTSTAVTRAFLRRAALAQHATNCLTELLPTRALARAAELDAHLAAHGTPIGPLHGLPISAKEHVAMTGPGEAGAPALKTNAGFCAWADHEPPQQALILDLLHAAGAVLYARTAQPQTLMHLETSSNVLGGATTNPFNAALTAGGSSGGEGALVGFRGSCLGIGTDIGGSVRSPAANCGVWGLRPTAYRLPNAGGVATMKGQEQVVPVVGPLSTSLEGVRVFVKTLVDARPWLRQVDLVPMRWRDDEDWLAKGPGGKRGLKVGVMWDDGVVRPHPPVLRAMRELVDRLKVADGVEVVEWTPYKHDLAWEIIASLYFSDGGREEAAAIDASGEPWRPLSKFILKENPHVPKEPYPITEVWRLTRLREQYRGDYSAHWNATATKDDGSDMVDVIICPVGPGAAPPLDNAKYWGYTSQWNLLDYPSLSFPVTEVDPAIDVKDETYKPRNDQDDFNHKLYEPELYRDAPVSLQLVGRRFEDEKVLQAMEYIVEKTGVPFAGFGVKKA</sequence>
<evidence type="ECO:0000256" key="6">
    <source>
        <dbReference type="PIRSR" id="PIRSR001221-2"/>
    </source>
</evidence>
<comment type="catalytic activity">
    <reaction evidence="1">
        <text>a monocarboxylic acid amide + H2O = a monocarboxylate + NH4(+)</text>
        <dbReference type="Rhea" id="RHEA:12020"/>
        <dbReference type="ChEBI" id="CHEBI:15377"/>
        <dbReference type="ChEBI" id="CHEBI:28938"/>
        <dbReference type="ChEBI" id="CHEBI:35757"/>
        <dbReference type="ChEBI" id="CHEBI:83628"/>
        <dbReference type="EC" id="3.5.1.4"/>
    </reaction>
</comment>
<feature type="binding site" evidence="6">
    <location>
        <position position="222"/>
    </location>
    <ligand>
        <name>substrate</name>
    </ligand>
</feature>
<name>A0A1J9SB09_9PEZI</name>
<evidence type="ECO:0000256" key="4">
    <source>
        <dbReference type="ARBA" id="ARBA00022801"/>
    </source>
</evidence>
<evidence type="ECO:0000256" key="5">
    <source>
        <dbReference type="PIRSR" id="PIRSR001221-1"/>
    </source>
</evidence>
<organism evidence="8 9">
    <name type="scientific">Diplodia corticola</name>
    <dbReference type="NCBI Taxonomy" id="236234"/>
    <lineage>
        <taxon>Eukaryota</taxon>
        <taxon>Fungi</taxon>
        <taxon>Dikarya</taxon>
        <taxon>Ascomycota</taxon>
        <taxon>Pezizomycotina</taxon>
        <taxon>Dothideomycetes</taxon>
        <taxon>Dothideomycetes incertae sedis</taxon>
        <taxon>Botryosphaeriales</taxon>
        <taxon>Botryosphaeriaceae</taxon>
        <taxon>Diplodia</taxon>
    </lineage>
</organism>
<feature type="domain" description="Amidase" evidence="7">
    <location>
        <begin position="83"/>
        <end position="557"/>
    </location>
</feature>
<accession>A0A1J9SB09</accession>
<feature type="binding site" evidence="6">
    <location>
        <begin position="243"/>
        <end position="246"/>
    </location>
    <ligand>
        <name>substrate</name>
    </ligand>
</feature>
<dbReference type="GO" id="GO:0004040">
    <property type="term" value="F:amidase activity"/>
    <property type="evidence" value="ECO:0007669"/>
    <property type="project" value="UniProtKB-EC"/>
</dbReference>
<feature type="binding site" evidence="6">
    <location>
        <position position="195"/>
    </location>
    <ligand>
        <name>substrate</name>
    </ligand>
</feature>
<feature type="active site" description="Acyl-ester intermediate" evidence="5">
    <location>
        <position position="246"/>
    </location>
</feature>
<keyword evidence="8" id="KW-0808">Transferase</keyword>
<evidence type="ECO:0000313" key="9">
    <source>
        <dbReference type="Proteomes" id="UP000183809"/>
    </source>
</evidence>
<protein>
    <recommendedName>
        <fullName evidence="3">amidase</fullName>
        <ecNumber evidence="3">3.5.1.4</ecNumber>
    </recommendedName>
</protein>
<dbReference type="Pfam" id="PF01425">
    <property type="entry name" value="Amidase"/>
    <property type="match status" value="1"/>
</dbReference>
<keyword evidence="4" id="KW-0378">Hydrolase</keyword>
<evidence type="ECO:0000256" key="1">
    <source>
        <dbReference type="ARBA" id="ARBA00001311"/>
    </source>
</evidence>
<dbReference type="PIRSF" id="PIRSF001221">
    <property type="entry name" value="Amidase_fungi"/>
    <property type="match status" value="1"/>
</dbReference>
<dbReference type="Proteomes" id="UP000183809">
    <property type="component" value="Unassembled WGS sequence"/>
</dbReference>
<feature type="active site" description="Charge relay system" evidence="5">
    <location>
        <position position="222"/>
    </location>
</feature>
<dbReference type="SUPFAM" id="SSF75304">
    <property type="entry name" value="Amidase signature (AS) enzymes"/>
    <property type="match status" value="1"/>
</dbReference>
<dbReference type="InterPro" id="IPR023631">
    <property type="entry name" value="Amidase_dom"/>
</dbReference>
<proteinExistence type="inferred from homology"/>
<evidence type="ECO:0000256" key="3">
    <source>
        <dbReference type="ARBA" id="ARBA00012922"/>
    </source>
</evidence>
<dbReference type="GO" id="GO:0016740">
    <property type="term" value="F:transferase activity"/>
    <property type="evidence" value="ECO:0007669"/>
    <property type="project" value="UniProtKB-KW"/>
</dbReference>
<evidence type="ECO:0000313" key="8">
    <source>
        <dbReference type="EMBL" id="OJD36773.1"/>
    </source>
</evidence>
<dbReference type="GeneID" id="31020004"/>
<dbReference type="EC" id="3.5.1.4" evidence="3"/>
<dbReference type="OrthoDB" id="6428749at2759"/>
<dbReference type="PANTHER" id="PTHR46072">
    <property type="entry name" value="AMIDASE-RELATED-RELATED"/>
    <property type="match status" value="1"/>
</dbReference>
<dbReference type="EMBL" id="MNUE01000009">
    <property type="protein sequence ID" value="OJD36773.1"/>
    <property type="molecule type" value="Genomic_DNA"/>
</dbReference>
<dbReference type="RefSeq" id="XP_020133033.1">
    <property type="nucleotide sequence ID" value="XM_020279741.1"/>
</dbReference>
<feature type="active site" description="Charge relay system" evidence="5">
    <location>
        <position position="138"/>
    </location>
</feature>
<evidence type="ECO:0000256" key="2">
    <source>
        <dbReference type="ARBA" id="ARBA00009199"/>
    </source>
</evidence>
<dbReference type="STRING" id="236234.A0A1J9SB09"/>
<keyword evidence="9" id="KW-1185">Reference proteome</keyword>
<evidence type="ECO:0000259" key="7">
    <source>
        <dbReference type="Pfam" id="PF01425"/>
    </source>
</evidence>
<dbReference type="PANTHER" id="PTHR46072:SF4">
    <property type="entry name" value="AMIDASE C550.07-RELATED"/>
    <property type="match status" value="1"/>
</dbReference>
<gene>
    <name evidence="8" type="ORF">BKCO1_9000102</name>
</gene>
<dbReference type="AlphaFoldDB" id="A0A1J9SB09"/>
<reference evidence="8 9" key="1">
    <citation type="submission" date="2016-10" db="EMBL/GenBank/DDBJ databases">
        <title>Proteomics and genomics reveal pathogen-plant mechanisms compatible with a hemibiotrophic lifestyle of Diplodia corticola.</title>
        <authorList>
            <person name="Fernandes I."/>
            <person name="De Jonge R."/>
            <person name="Van De Peer Y."/>
            <person name="Devreese B."/>
            <person name="Alves A."/>
            <person name="Esteves A.C."/>
        </authorList>
    </citation>
    <scope>NUCLEOTIDE SEQUENCE [LARGE SCALE GENOMIC DNA]</scope>
    <source>
        <strain evidence="8 9">CBS 112549</strain>
    </source>
</reference>
<dbReference type="InterPro" id="IPR020556">
    <property type="entry name" value="Amidase_CS"/>
</dbReference>